<dbReference type="HOGENOM" id="CLU_010595_5_2_1"/>
<keyword evidence="2" id="KW-1185">Reference proteome</keyword>
<dbReference type="Pfam" id="PF13489">
    <property type="entry name" value="Methyltransf_23"/>
    <property type="match status" value="1"/>
</dbReference>
<dbReference type="Proteomes" id="UP000054248">
    <property type="component" value="Unassembled WGS sequence"/>
</dbReference>
<accession>A0A0C3QUB4</accession>
<reference evidence="1 2" key="1">
    <citation type="submission" date="2014-04" db="EMBL/GenBank/DDBJ databases">
        <authorList>
            <consortium name="DOE Joint Genome Institute"/>
            <person name="Kuo A."/>
            <person name="Girlanda M."/>
            <person name="Perotto S."/>
            <person name="Kohler A."/>
            <person name="Nagy L.G."/>
            <person name="Floudas D."/>
            <person name="Copeland A."/>
            <person name="Barry K.W."/>
            <person name="Cichocki N."/>
            <person name="Veneault-Fourrey C."/>
            <person name="LaButti K."/>
            <person name="Lindquist E.A."/>
            <person name="Lipzen A."/>
            <person name="Lundell T."/>
            <person name="Morin E."/>
            <person name="Murat C."/>
            <person name="Sun H."/>
            <person name="Tunlid A."/>
            <person name="Henrissat B."/>
            <person name="Grigoriev I.V."/>
            <person name="Hibbett D.S."/>
            <person name="Martin F."/>
            <person name="Nordberg H.P."/>
            <person name="Cantor M.N."/>
            <person name="Hua S.X."/>
        </authorList>
    </citation>
    <scope>NUCLEOTIDE SEQUENCE [LARGE SCALE GENOMIC DNA]</scope>
    <source>
        <strain evidence="1 2">MUT 4182</strain>
    </source>
</reference>
<evidence type="ECO:0008006" key="3">
    <source>
        <dbReference type="Google" id="ProtNLM"/>
    </source>
</evidence>
<protein>
    <recommendedName>
        <fullName evidence="3">Methyltransferase domain-containing protein</fullName>
    </recommendedName>
</protein>
<name>A0A0C3QUB4_9AGAM</name>
<gene>
    <name evidence="1" type="ORF">M407DRAFT_18108</name>
</gene>
<sequence>MEATNEEQNPALRELYGRMVNNTSEAYMLPADLIEHSRLDMQHEAICIVLDGPFPRESGVHKILSPRADGYRPRVLDVGTGAGSWAIAIAKAYPHVEVLGLDLAPVNAGSSPPDNCHFEKGDAGTDLGRFGRFDVVHARAVLQGIKDFAAFFKNVSDILNPGGIFLTIEPVMELFNEAKEPFGIQEEGQPKLFKAYVEATMVEKKPWFAELPNVRFLLDNIPGRPWEAVEGNIFYLPVGPFLPDPPHRVAGELMRQACMRMPKGVQPLLLLHGYNQEDLDRWAALAEAQMKNMTVKFYMKWDSLWAINKSSE</sequence>
<evidence type="ECO:0000313" key="1">
    <source>
        <dbReference type="EMBL" id="KIO32951.1"/>
    </source>
</evidence>
<dbReference type="AlphaFoldDB" id="A0A0C3QUB4"/>
<dbReference type="PANTHER" id="PTHR43591">
    <property type="entry name" value="METHYLTRANSFERASE"/>
    <property type="match status" value="1"/>
</dbReference>
<evidence type="ECO:0000313" key="2">
    <source>
        <dbReference type="Proteomes" id="UP000054248"/>
    </source>
</evidence>
<dbReference type="CDD" id="cd02440">
    <property type="entry name" value="AdoMet_MTases"/>
    <property type="match status" value="1"/>
</dbReference>
<dbReference type="EMBL" id="KN822951">
    <property type="protein sequence ID" value="KIO32951.1"/>
    <property type="molecule type" value="Genomic_DNA"/>
</dbReference>
<organism evidence="1 2">
    <name type="scientific">Tulasnella calospora MUT 4182</name>
    <dbReference type="NCBI Taxonomy" id="1051891"/>
    <lineage>
        <taxon>Eukaryota</taxon>
        <taxon>Fungi</taxon>
        <taxon>Dikarya</taxon>
        <taxon>Basidiomycota</taxon>
        <taxon>Agaricomycotina</taxon>
        <taxon>Agaricomycetes</taxon>
        <taxon>Cantharellales</taxon>
        <taxon>Tulasnellaceae</taxon>
        <taxon>Tulasnella</taxon>
    </lineage>
</organism>
<dbReference type="InterPro" id="IPR029063">
    <property type="entry name" value="SAM-dependent_MTases_sf"/>
</dbReference>
<reference evidence="2" key="2">
    <citation type="submission" date="2015-01" db="EMBL/GenBank/DDBJ databases">
        <title>Evolutionary Origins and Diversification of the Mycorrhizal Mutualists.</title>
        <authorList>
            <consortium name="DOE Joint Genome Institute"/>
            <consortium name="Mycorrhizal Genomics Consortium"/>
            <person name="Kohler A."/>
            <person name="Kuo A."/>
            <person name="Nagy L.G."/>
            <person name="Floudas D."/>
            <person name="Copeland A."/>
            <person name="Barry K.W."/>
            <person name="Cichocki N."/>
            <person name="Veneault-Fourrey C."/>
            <person name="LaButti K."/>
            <person name="Lindquist E.A."/>
            <person name="Lipzen A."/>
            <person name="Lundell T."/>
            <person name="Morin E."/>
            <person name="Murat C."/>
            <person name="Riley R."/>
            <person name="Ohm R."/>
            <person name="Sun H."/>
            <person name="Tunlid A."/>
            <person name="Henrissat B."/>
            <person name="Grigoriev I.V."/>
            <person name="Hibbett D.S."/>
            <person name="Martin F."/>
        </authorList>
    </citation>
    <scope>NUCLEOTIDE SEQUENCE [LARGE SCALE GENOMIC DNA]</scope>
    <source>
        <strain evidence="2">MUT 4182</strain>
    </source>
</reference>
<dbReference type="GO" id="GO:0008168">
    <property type="term" value="F:methyltransferase activity"/>
    <property type="evidence" value="ECO:0007669"/>
    <property type="project" value="TreeGrafter"/>
</dbReference>
<dbReference type="Gene3D" id="3.40.50.150">
    <property type="entry name" value="Vaccinia Virus protein VP39"/>
    <property type="match status" value="1"/>
</dbReference>
<proteinExistence type="predicted"/>
<dbReference type="STRING" id="1051891.A0A0C3QUB4"/>
<dbReference type="OrthoDB" id="2013972at2759"/>
<dbReference type="SUPFAM" id="SSF53335">
    <property type="entry name" value="S-adenosyl-L-methionine-dependent methyltransferases"/>
    <property type="match status" value="1"/>
</dbReference>
<dbReference type="PANTHER" id="PTHR43591:SF24">
    <property type="entry name" value="2-METHOXY-6-POLYPRENYL-1,4-BENZOQUINOL METHYLASE, MITOCHONDRIAL"/>
    <property type="match status" value="1"/>
</dbReference>